<feature type="compositionally biased region" description="Polar residues" evidence="2">
    <location>
        <begin position="1"/>
        <end position="13"/>
    </location>
</feature>
<evidence type="ECO:0000256" key="2">
    <source>
        <dbReference type="SAM" id="MobiDB-lite"/>
    </source>
</evidence>
<proteinExistence type="predicted"/>
<dbReference type="AlphaFoldDB" id="A0A9K3GKY2"/>
<keyword evidence="1" id="KW-0175">Coiled coil</keyword>
<name>A0A9K3GKY2_9EUKA</name>
<gene>
    <name evidence="3" type="ORF">KIPB_008708</name>
</gene>
<reference evidence="3 4" key="1">
    <citation type="journal article" date="2018" name="PLoS ONE">
        <title>The draft genome of Kipferlia bialata reveals reductive genome evolution in fornicate parasites.</title>
        <authorList>
            <person name="Tanifuji G."/>
            <person name="Takabayashi S."/>
            <person name="Kume K."/>
            <person name="Takagi M."/>
            <person name="Nakayama T."/>
            <person name="Kamikawa R."/>
            <person name="Inagaki Y."/>
            <person name="Hashimoto T."/>
        </authorList>
    </citation>
    <scope>NUCLEOTIDE SEQUENCE [LARGE SCALE GENOMIC DNA]</scope>
    <source>
        <strain evidence="3">NY0173</strain>
    </source>
</reference>
<evidence type="ECO:0000256" key="1">
    <source>
        <dbReference type="SAM" id="Coils"/>
    </source>
</evidence>
<dbReference type="Proteomes" id="UP000265618">
    <property type="component" value="Unassembled WGS sequence"/>
</dbReference>
<feature type="compositionally biased region" description="Basic and acidic residues" evidence="2">
    <location>
        <begin position="422"/>
        <end position="453"/>
    </location>
</feature>
<protein>
    <submittedName>
        <fullName evidence="3">Uncharacterized protein</fullName>
    </submittedName>
</protein>
<sequence>MPWSQQNRSTEASPSAPDRDRPINSLAEAQMEIRRLRAKLKHHQHTTDLFSSQCQQSVLSTQQQLKEEADSAQNRASSLQRLLSASDSRIERIEGERDHFRERAETLEVQLGESVGEAKAEERGRAQRQRQTTVARFRAELLGLREERDEALAHGDRNRERVRLLEGRVKALVQEQEAEPVKPLAPALRQGVLSCQALTAQAVSLATLARTQLVSVSPSLSPSLLGIVDSLVAAVRDAQAELAPVAQICRGDPGLEGAAMPKAGVDTRHPRPSRAPAPTAAAPQSGQTPPYVSRAYTQGPGRVNGAGYAAKPRRSPPQGTQPHAPRAVPPHLPPGVPPSLVRTSISMSAGRADTLPWATGGMQADTEPLGHEGLLPSLEDSLLTFFPQAGIPVPSPPQASVQSVDVASPISQELPVPTRMESGNRREGRSVDRTRSRQDRGRGVEPRASREARYTSLADISRSLAELESGMG</sequence>
<evidence type="ECO:0000313" key="3">
    <source>
        <dbReference type="EMBL" id="GIQ86788.1"/>
    </source>
</evidence>
<feature type="region of interest" description="Disordered" evidence="2">
    <location>
        <begin position="1"/>
        <end position="22"/>
    </location>
</feature>
<feature type="coiled-coil region" evidence="1">
    <location>
        <begin position="26"/>
        <end position="110"/>
    </location>
</feature>
<feature type="compositionally biased region" description="Low complexity" evidence="2">
    <location>
        <begin position="274"/>
        <end position="290"/>
    </location>
</feature>
<evidence type="ECO:0000313" key="4">
    <source>
        <dbReference type="Proteomes" id="UP000265618"/>
    </source>
</evidence>
<feature type="region of interest" description="Disordered" evidence="2">
    <location>
        <begin position="257"/>
        <end position="342"/>
    </location>
</feature>
<organism evidence="3 4">
    <name type="scientific">Kipferlia bialata</name>
    <dbReference type="NCBI Taxonomy" id="797122"/>
    <lineage>
        <taxon>Eukaryota</taxon>
        <taxon>Metamonada</taxon>
        <taxon>Carpediemonas-like organisms</taxon>
        <taxon>Kipferlia</taxon>
    </lineage>
</organism>
<feature type="region of interest" description="Disordered" evidence="2">
    <location>
        <begin position="412"/>
        <end position="454"/>
    </location>
</feature>
<feature type="compositionally biased region" description="Pro residues" evidence="2">
    <location>
        <begin position="327"/>
        <end position="337"/>
    </location>
</feature>
<dbReference type="EMBL" id="BDIP01002763">
    <property type="protein sequence ID" value="GIQ86788.1"/>
    <property type="molecule type" value="Genomic_DNA"/>
</dbReference>
<accession>A0A9K3GKY2</accession>
<comment type="caution">
    <text evidence="3">The sequence shown here is derived from an EMBL/GenBank/DDBJ whole genome shotgun (WGS) entry which is preliminary data.</text>
</comment>
<keyword evidence="4" id="KW-1185">Reference proteome</keyword>